<feature type="transmembrane region" description="Helical" evidence="7">
    <location>
        <begin position="264"/>
        <end position="282"/>
    </location>
</feature>
<feature type="transmembrane region" description="Helical" evidence="7">
    <location>
        <begin position="294"/>
        <end position="312"/>
    </location>
</feature>
<dbReference type="GO" id="GO:0005886">
    <property type="term" value="C:plasma membrane"/>
    <property type="evidence" value="ECO:0007669"/>
    <property type="project" value="UniProtKB-SubCell"/>
</dbReference>
<feature type="transmembrane region" description="Helical" evidence="7">
    <location>
        <begin position="231"/>
        <end position="252"/>
    </location>
</feature>
<evidence type="ECO:0000259" key="8">
    <source>
        <dbReference type="PROSITE" id="PS50850"/>
    </source>
</evidence>
<dbReference type="Proteomes" id="UP000192591">
    <property type="component" value="Unassembled WGS sequence"/>
</dbReference>
<comment type="subcellular location">
    <subcellularLocation>
        <location evidence="1">Cell membrane</location>
        <topology evidence="1">Multi-pass membrane protein</topology>
    </subcellularLocation>
</comment>
<evidence type="ECO:0000256" key="4">
    <source>
        <dbReference type="ARBA" id="ARBA00022692"/>
    </source>
</evidence>
<gene>
    <name evidence="9" type="ORF">B1813_18465</name>
</gene>
<dbReference type="EMBL" id="MWIH01000008">
    <property type="protein sequence ID" value="OQO89836.1"/>
    <property type="molecule type" value="Genomic_DNA"/>
</dbReference>
<name>A0A1V8ZYH4_SACPI</name>
<evidence type="ECO:0000313" key="10">
    <source>
        <dbReference type="Proteomes" id="UP000192591"/>
    </source>
</evidence>
<evidence type="ECO:0000256" key="2">
    <source>
        <dbReference type="ARBA" id="ARBA00022448"/>
    </source>
</evidence>
<reference evidence="9 10" key="1">
    <citation type="submission" date="2017-02" db="EMBL/GenBank/DDBJ databases">
        <title>Draft genome of Saccharomonospora sp. 154.</title>
        <authorList>
            <person name="Alonso-Carmona G.S."/>
            <person name="De La Haba R."/>
            <person name="Vera-Gargallo B."/>
            <person name="Sandoval-Trujillo A.H."/>
            <person name="Ramirez-Duran N."/>
            <person name="Ventosa A."/>
        </authorList>
    </citation>
    <scope>NUCLEOTIDE SEQUENCE [LARGE SCALE GENOMIC DNA]</scope>
    <source>
        <strain evidence="9 10">LRS4.154</strain>
    </source>
</reference>
<keyword evidence="6 7" id="KW-0472">Membrane</keyword>
<dbReference type="PROSITE" id="PS50850">
    <property type="entry name" value="MFS"/>
    <property type="match status" value="1"/>
</dbReference>
<feature type="domain" description="Major facilitator superfamily (MFS) profile" evidence="8">
    <location>
        <begin position="19"/>
        <end position="404"/>
    </location>
</feature>
<dbReference type="SUPFAM" id="SSF103473">
    <property type="entry name" value="MFS general substrate transporter"/>
    <property type="match status" value="1"/>
</dbReference>
<feature type="transmembrane region" description="Helical" evidence="7">
    <location>
        <begin position="52"/>
        <end position="73"/>
    </location>
</feature>
<dbReference type="InterPro" id="IPR020846">
    <property type="entry name" value="MFS_dom"/>
</dbReference>
<feature type="transmembrane region" description="Helical" evidence="7">
    <location>
        <begin position="381"/>
        <end position="399"/>
    </location>
</feature>
<accession>A0A1V8ZYH4</accession>
<dbReference type="InterPro" id="IPR010290">
    <property type="entry name" value="TM_effector"/>
</dbReference>
<dbReference type="PANTHER" id="PTHR23513:SF6">
    <property type="entry name" value="MAJOR FACILITATOR SUPERFAMILY ASSOCIATED DOMAIN-CONTAINING PROTEIN"/>
    <property type="match status" value="1"/>
</dbReference>
<dbReference type="Gene3D" id="1.20.1250.20">
    <property type="entry name" value="MFS general substrate transporter like domains"/>
    <property type="match status" value="1"/>
</dbReference>
<evidence type="ECO:0000313" key="9">
    <source>
        <dbReference type="EMBL" id="OQO89836.1"/>
    </source>
</evidence>
<organism evidence="9 10">
    <name type="scientific">Saccharomonospora piscinae</name>
    <dbReference type="NCBI Taxonomy" id="687388"/>
    <lineage>
        <taxon>Bacteria</taxon>
        <taxon>Bacillati</taxon>
        <taxon>Actinomycetota</taxon>
        <taxon>Actinomycetes</taxon>
        <taxon>Pseudonocardiales</taxon>
        <taxon>Pseudonocardiaceae</taxon>
        <taxon>Saccharomonospora</taxon>
    </lineage>
</organism>
<evidence type="ECO:0000256" key="7">
    <source>
        <dbReference type="SAM" id="Phobius"/>
    </source>
</evidence>
<dbReference type="AlphaFoldDB" id="A0A1V8ZYH4"/>
<keyword evidence="5 7" id="KW-1133">Transmembrane helix</keyword>
<keyword evidence="3" id="KW-1003">Cell membrane</keyword>
<sequence length="426" mass="44456">MKTKTATRRKFPPLSRNRNYILLWSSQTLSELGMSASTVAFPLLVLATTGSAVAAGLVGFANGAARFATGVFAGALVDRWDRKRVLVTCELTRAVAFVGLVVAIATGQASVPLILLVAVIEGAFATLFAPAEETTLPKLVSEKQLPSAVAGITARAYLGATAGPALGGFLFGLNRIFPFVLDALTYVVSTIAVAFIRVPRQEKKVRKPLRDILPATRDGLVWVWRQPSIRVTFLCQVAISFVFATLLFLVIVLANEQGVAPGEVGLIATILGVGGLAGAFVASPMQAKLGPYRSVVALTWLSTLLTPLLAVVPPGYWYGVLLGVMAFLTPAATASVQSFQILSTPDHLRGRLSGAAHLFNGAGNALGPLAGGMLVALGPTIAVLTSAGTMLATALVVTASRNMRALPRVVGEDTTVLAAPGTDDQQ</sequence>
<dbReference type="InterPro" id="IPR036259">
    <property type="entry name" value="MFS_trans_sf"/>
</dbReference>
<keyword evidence="4 7" id="KW-0812">Transmembrane</keyword>
<proteinExistence type="predicted"/>
<feature type="transmembrane region" description="Helical" evidence="7">
    <location>
        <begin position="179"/>
        <end position="198"/>
    </location>
</feature>
<dbReference type="PANTHER" id="PTHR23513">
    <property type="entry name" value="INTEGRAL MEMBRANE EFFLUX PROTEIN-RELATED"/>
    <property type="match status" value="1"/>
</dbReference>
<dbReference type="STRING" id="1962155.B1813_18465"/>
<evidence type="ECO:0000256" key="1">
    <source>
        <dbReference type="ARBA" id="ARBA00004651"/>
    </source>
</evidence>
<feature type="transmembrane region" description="Helical" evidence="7">
    <location>
        <begin position="21"/>
        <end position="46"/>
    </location>
</feature>
<evidence type="ECO:0000256" key="5">
    <source>
        <dbReference type="ARBA" id="ARBA00022989"/>
    </source>
</evidence>
<comment type="caution">
    <text evidence="9">The sequence shown here is derived from an EMBL/GenBank/DDBJ whole genome shotgun (WGS) entry which is preliminary data.</text>
</comment>
<dbReference type="RefSeq" id="WP_081193979.1">
    <property type="nucleotide sequence ID" value="NZ_MWIH01000008.1"/>
</dbReference>
<dbReference type="Pfam" id="PF05977">
    <property type="entry name" value="MFS_3"/>
    <property type="match status" value="1"/>
</dbReference>
<keyword evidence="2" id="KW-0813">Transport</keyword>
<evidence type="ECO:0000256" key="6">
    <source>
        <dbReference type="ARBA" id="ARBA00023136"/>
    </source>
</evidence>
<dbReference type="GO" id="GO:0022857">
    <property type="term" value="F:transmembrane transporter activity"/>
    <property type="evidence" value="ECO:0007669"/>
    <property type="project" value="InterPro"/>
</dbReference>
<dbReference type="CDD" id="cd06173">
    <property type="entry name" value="MFS_MefA_like"/>
    <property type="match status" value="1"/>
</dbReference>
<protein>
    <recommendedName>
        <fullName evidence="8">Major facilitator superfamily (MFS) profile domain-containing protein</fullName>
    </recommendedName>
</protein>
<evidence type="ECO:0000256" key="3">
    <source>
        <dbReference type="ARBA" id="ARBA00022475"/>
    </source>
</evidence>
<keyword evidence="10" id="KW-1185">Reference proteome</keyword>